<evidence type="ECO:0000256" key="1">
    <source>
        <dbReference type="SAM" id="MobiDB-lite"/>
    </source>
</evidence>
<comment type="caution">
    <text evidence="2">The sequence shown here is derived from an EMBL/GenBank/DDBJ whole genome shotgun (WGS) entry which is preliminary data.</text>
</comment>
<name>A0A396HXD4_MEDTR</name>
<dbReference type="EMBL" id="PSQE01000005">
    <property type="protein sequence ID" value="RHN56065.1"/>
    <property type="molecule type" value="Genomic_DNA"/>
</dbReference>
<proteinExistence type="predicted"/>
<dbReference type="Gramene" id="rna31391">
    <property type="protein sequence ID" value="RHN56065.1"/>
    <property type="gene ID" value="gene31391"/>
</dbReference>
<evidence type="ECO:0000313" key="3">
    <source>
        <dbReference type="Proteomes" id="UP000265566"/>
    </source>
</evidence>
<evidence type="ECO:0000313" key="2">
    <source>
        <dbReference type="EMBL" id="RHN56065.1"/>
    </source>
</evidence>
<sequence>MPFLCFRRRLTNDEIRIRNDKLQQKIDKLNAQRQQQETDPCDERIKDPIAENKEEDISQGFPTKQVEASSH</sequence>
<gene>
    <name evidence="2" type="ORF">MtrunA17_Chr5g0425311</name>
</gene>
<reference evidence="3" key="1">
    <citation type="journal article" date="2018" name="Nat. Plants">
        <title>Whole-genome landscape of Medicago truncatula symbiotic genes.</title>
        <authorList>
            <person name="Pecrix Y."/>
            <person name="Staton S.E."/>
            <person name="Sallet E."/>
            <person name="Lelandais-Briere C."/>
            <person name="Moreau S."/>
            <person name="Carrere S."/>
            <person name="Blein T."/>
            <person name="Jardinaud M.F."/>
            <person name="Latrasse D."/>
            <person name="Zouine M."/>
            <person name="Zahm M."/>
            <person name="Kreplak J."/>
            <person name="Mayjonade B."/>
            <person name="Satge C."/>
            <person name="Perez M."/>
            <person name="Cauet S."/>
            <person name="Marande W."/>
            <person name="Chantry-Darmon C."/>
            <person name="Lopez-Roques C."/>
            <person name="Bouchez O."/>
            <person name="Berard A."/>
            <person name="Debelle F."/>
            <person name="Munos S."/>
            <person name="Bendahmane A."/>
            <person name="Berges H."/>
            <person name="Niebel A."/>
            <person name="Buitink J."/>
            <person name="Frugier F."/>
            <person name="Benhamed M."/>
            <person name="Crespi M."/>
            <person name="Gouzy J."/>
            <person name="Gamas P."/>
        </authorList>
    </citation>
    <scope>NUCLEOTIDE SEQUENCE [LARGE SCALE GENOMIC DNA]</scope>
    <source>
        <strain evidence="3">cv. Jemalong A17</strain>
    </source>
</reference>
<feature type="region of interest" description="Disordered" evidence="1">
    <location>
        <begin position="29"/>
        <end position="71"/>
    </location>
</feature>
<feature type="compositionally biased region" description="Polar residues" evidence="1">
    <location>
        <begin position="60"/>
        <end position="71"/>
    </location>
</feature>
<protein>
    <submittedName>
        <fullName evidence="2">Uncharacterized protein</fullName>
    </submittedName>
</protein>
<dbReference type="AlphaFoldDB" id="A0A396HXD4"/>
<accession>A0A396HXD4</accession>
<feature type="compositionally biased region" description="Basic and acidic residues" evidence="1">
    <location>
        <begin position="41"/>
        <end position="56"/>
    </location>
</feature>
<dbReference type="Proteomes" id="UP000265566">
    <property type="component" value="Chromosome 5"/>
</dbReference>
<organism evidence="2 3">
    <name type="scientific">Medicago truncatula</name>
    <name type="common">Barrel medic</name>
    <name type="synonym">Medicago tribuloides</name>
    <dbReference type="NCBI Taxonomy" id="3880"/>
    <lineage>
        <taxon>Eukaryota</taxon>
        <taxon>Viridiplantae</taxon>
        <taxon>Streptophyta</taxon>
        <taxon>Embryophyta</taxon>
        <taxon>Tracheophyta</taxon>
        <taxon>Spermatophyta</taxon>
        <taxon>Magnoliopsida</taxon>
        <taxon>eudicotyledons</taxon>
        <taxon>Gunneridae</taxon>
        <taxon>Pentapetalae</taxon>
        <taxon>rosids</taxon>
        <taxon>fabids</taxon>
        <taxon>Fabales</taxon>
        <taxon>Fabaceae</taxon>
        <taxon>Papilionoideae</taxon>
        <taxon>50 kb inversion clade</taxon>
        <taxon>NPAAA clade</taxon>
        <taxon>Hologalegina</taxon>
        <taxon>IRL clade</taxon>
        <taxon>Trifolieae</taxon>
        <taxon>Medicago</taxon>
    </lineage>
</organism>